<dbReference type="SUPFAM" id="SSF53850">
    <property type="entry name" value="Periplasmic binding protein-like II"/>
    <property type="match status" value="1"/>
</dbReference>
<dbReference type="InterPro" id="IPR050490">
    <property type="entry name" value="Bact_solute-bd_prot1"/>
</dbReference>
<evidence type="ECO:0000313" key="1">
    <source>
        <dbReference type="EMBL" id="ANY69029.1"/>
    </source>
</evidence>
<dbReference type="Gene3D" id="3.40.190.10">
    <property type="entry name" value="Periplasmic binding protein-like II"/>
    <property type="match status" value="2"/>
</dbReference>
<gene>
    <name evidence="1" type="ORF">BBD42_22990</name>
</gene>
<proteinExistence type="predicted"/>
<dbReference type="PROSITE" id="PS51257">
    <property type="entry name" value="PROKAR_LIPOPROTEIN"/>
    <property type="match status" value="1"/>
</dbReference>
<accession>A0A1B2DMU1</accession>
<dbReference type="EMBL" id="CP016808">
    <property type="protein sequence ID" value="ANY69029.1"/>
    <property type="molecule type" value="Genomic_DNA"/>
</dbReference>
<dbReference type="AlphaFoldDB" id="A0A1B2DMU1"/>
<name>A0A1B2DMU1_9BACL</name>
<dbReference type="InterPro" id="IPR006059">
    <property type="entry name" value="SBP"/>
</dbReference>
<dbReference type="PANTHER" id="PTHR43649:SF12">
    <property type="entry name" value="DIACETYLCHITOBIOSE BINDING PROTEIN DASA"/>
    <property type="match status" value="1"/>
</dbReference>
<dbReference type="Pfam" id="PF13416">
    <property type="entry name" value="SBP_bac_8"/>
    <property type="match status" value="1"/>
</dbReference>
<organism evidence="1">
    <name type="scientific">Paenibacillus sp. BIHB 4019</name>
    <dbReference type="NCBI Taxonomy" id="1870819"/>
    <lineage>
        <taxon>Bacteria</taxon>
        <taxon>Bacillati</taxon>
        <taxon>Bacillota</taxon>
        <taxon>Bacilli</taxon>
        <taxon>Bacillales</taxon>
        <taxon>Paenibacillaceae</taxon>
        <taxon>Paenibacillus</taxon>
    </lineage>
</organism>
<protein>
    <submittedName>
        <fullName evidence="1">ABC transporter substrate-binding protein</fullName>
    </submittedName>
</protein>
<dbReference type="PANTHER" id="PTHR43649">
    <property type="entry name" value="ARABINOSE-BINDING PROTEIN-RELATED"/>
    <property type="match status" value="1"/>
</dbReference>
<sequence>MGRTGMAVLVFMLVLVGLLLLVSCSAKESNLVSGDEGKHEEAPTELHVFALQEPGIELQTNDFTRYLEQKFNVHFNWEVISPDGAREKRQISLAGGDYPDAYFLTAYIDQFSQSDLLKYGKQGIILPLNELIAKYAPHVLAAMAEHSELKALSTAPDGNIYGLPAYSECFHCSYPNKMWVNVQWLAKLGMDVPTTTEAFKEMLEAFKSSDPNGNGLADEVPLSGSTEDFGVRIIPYLMNGFIYDDDRHYLMLTDGKVETAADKPRWKDGLAYIRSLYKEGLIDPGAFIQNAEALKRIGDNEGVSMLGVAAGMHPAIFAGESMNDYVPIPPLAGPYASYATYQGGGMQPGAKFVITNRASKEAQRKLIEIINYMYTPEGQTTSQNGLEGIGWRKPQAGEKALGADVKPLFTSLILINEAKSTNSGWSGMAHLYMPREYRDSWVAGSDMYTPDGYERRLYEATRLYEGHEPKDIFPFWMLWLDPAEADEAGILHTNLTNYIEQSTLRFITGDWDLDNDWDGYVAGLRDMRIQRYVEIMQRAYDLYKK</sequence>
<reference evidence="1" key="1">
    <citation type="submission" date="2016-08" db="EMBL/GenBank/DDBJ databases">
        <title>Complete Genome Seqeunce of Paenibacillus sp. BIHB 4019 from tea rhizoplane.</title>
        <authorList>
            <person name="Thakur R."/>
            <person name="Swarnkar M.K."/>
            <person name="Gulati A."/>
        </authorList>
    </citation>
    <scope>NUCLEOTIDE SEQUENCE [LARGE SCALE GENOMIC DNA]</scope>
    <source>
        <strain evidence="1">BIHB4019</strain>
    </source>
</reference>